<dbReference type="EMBL" id="QCYG01000009">
    <property type="protein sequence ID" value="PVA05577.1"/>
    <property type="molecule type" value="Genomic_DNA"/>
</dbReference>
<reference evidence="2 3" key="1">
    <citation type="submission" date="2018-04" db="EMBL/GenBank/DDBJ databases">
        <title>Pelagivirga bohaiensis gen. nov., sp. nov., a bacterium isolated from the Bohai Sea.</title>
        <authorList>
            <person name="Ji X."/>
        </authorList>
    </citation>
    <scope>NUCLEOTIDE SEQUENCE [LARGE SCALE GENOMIC DNA]</scope>
    <source>
        <strain evidence="2 3">BH-SD16</strain>
    </source>
</reference>
<gene>
    <name evidence="2" type="ORF">DC363_13910</name>
</gene>
<comment type="caution">
    <text evidence="2">The sequence shown here is derived from an EMBL/GenBank/DDBJ whole genome shotgun (WGS) entry which is preliminary data.</text>
</comment>
<evidence type="ECO:0000313" key="2">
    <source>
        <dbReference type="EMBL" id="PVA05577.1"/>
    </source>
</evidence>
<feature type="signal peptide" evidence="1">
    <location>
        <begin position="1"/>
        <end position="17"/>
    </location>
</feature>
<evidence type="ECO:0000313" key="3">
    <source>
        <dbReference type="Proteomes" id="UP000244817"/>
    </source>
</evidence>
<protein>
    <submittedName>
        <fullName evidence="2">Uncharacterized protein</fullName>
    </submittedName>
</protein>
<dbReference type="AlphaFoldDB" id="A0A2T7FTT0"/>
<dbReference type="Proteomes" id="UP000244817">
    <property type="component" value="Unassembled WGS sequence"/>
</dbReference>
<organism evidence="2 3">
    <name type="scientific">Thalassorhabdomicrobium marinisediminis</name>
    <dbReference type="NCBI Taxonomy" id="2170577"/>
    <lineage>
        <taxon>Bacteria</taxon>
        <taxon>Pseudomonadati</taxon>
        <taxon>Pseudomonadota</taxon>
        <taxon>Alphaproteobacteria</taxon>
        <taxon>Rhodobacterales</taxon>
        <taxon>Paracoccaceae</taxon>
        <taxon>Thalassorhabdomicrobium</taxon>
    </lineage>
</organism>
<keyword evidence="3" id="KW-1185">Reference proteome</keyword>
<accession>A0A2T7FTT0</accession>
<keyword evidence="1" id="KW-0732">Signal</keyword>
<proteinExistence type="predicted"/>
<name>A0A2T7FTT0_9RHOB</name>
<sequence length="151" mass="15529">MDALCLALGLLAGSASAQDQAGFVTGSLGDTPLELTVSPDFSDATIVGTYVDTSLLATQVDGAEGPITLILTFNGDLSDLAEVTVEITFAREMGRNWLGDKSGLSLKLDKFDAADGVIAVAGTVTGEVTGGPDQETLPVTVSFNARMKETD</sequence>
<feature type="chain" id="PRO_5015712920" evidence="1">
    <location>
        <begin position="18"/>
        <end position="151"/>
    </location>
</feature>
<evidence type="ECO:0000256" key="1">
    <source>
        <dbReference type="SAM" id="SignalP"/>
    </source>
</evidence>